<comment type="similarity">
    <text evidence="1">Belongs to the glycosyltransferase 2 family.</text>
</comment>
<dbReference type="GO" id="GO:0016757">
    <property type="term" value="F:glycosyltransferase activity"/>
    <property type="evidence" value="ECO:0007669"/>
    <property type="project" value="UniProtKB-KW"/>
</dbReference>
<dbReference type="AlphaFoldDB" id="A0A1F6A378"/>
<evidence type="ECO:0000259" key="4">
    <source>
        <dbReference type="Pfam" id="PF00535"/>
    </source>
</evidence>
<dbReference type="CDD" id="cd00761">
    <property type="entry name" value="Glyco_tranf_GTA_type"/>
    <property type="match status" value="1"/>
</dbReference>
<evidence type="ECO:0000256" key="1">
    <source>
        <dbReference type="ARBA" id="ARBA00006739"/>
    </source>
</evidence>
<evidence type="ECO:0000256" key="3">
    <source>
        <dbReference type="ARBA" id="ARBA00022679"/>
    </source>
</evidence>
<protein>
    <recommendedName>
        <fullName evidence="4">Glycosyltransferase 2-like domain-containing protein</fullName>
    </recommendedName>
</protein>
<dbReference type="EMBL" id="MFJK01000009">
    <property type="protein sequence ID" value="OGG19163.1"/>
    <property type="molecule type" value="Genomic_DNA"/>
</dbReference>
<dbReference type="PANTHER" id="PTHR43630">
    <property type="entry name" value="POLY-BETA-1,6-N-ACETYL-D-GLUCOSAMINE SYNTHASE"/>
    <property type="match status" value="1"/>
</dbReference>
<keyword evidence="2" id="KW-0328">Glycosyltransferase</keyword>
<proteinExistence type="inferred from homology"/>
<name>A0A1F6A378_9BACT</name>
<gene>
    <name evidence="5" type="ORF">A2721_01965</name>
</gene>
<dbReference type="SUPFAM" id="SSF53448">
    <property type="entry name" value="Nucleotide-diphospho-sugar transferases"/>
    <property type="match status" value="1"/>
</dbReference>
<sequence length="281" mass="31808">MKISVIIPVYNEEKVIGSCLESLAKQTYKDLEIIVIDDGSTDKSVAIIENSKLKIANLLLLKQKHVGPGAARNLGASKAKGDILVFVDADMEFEPDFVGKLIAPIVAGKSIGTFSKDEYLLNKNNVWARCWNLERFGQVDWMVPRNYPNTAPVFRAILKSKFDEARGFDQDVGYTDDWSVSRKLKTQATVAPGAKFYHRNPETLPEVWKQARWIGKNEFLTGNLIRKLYNLAKYNPFFAISLGVYGSIKYRERNFFIFKPLYDAAVFTSVTLSFLSQSKNK</sequence>
<reference evidence="5 6" key="1">
    <citation type="journal article" date="2016" name="Nat. Commun.">
        <title>Thousands of microbial genomes shed light on interconnected biogeochemical processes in an aquifer system.</title>
        <authorList>
            <person name="Anantharaman K."/>
            <person name="Brown C.T."/>
            <person name="Hug L.A."/>
            <person name="Sharon I."/>
            <person name="Castelle C.J."/>
            <person name="Probst A.J."/>
            <person name="Thomas B.C."/>
            <person name="Singh A."/>
            <person name="Wilkins M.J."/>
            <person name="Karaoz U."/>
            <person name="Brodie E.L."/>
            <person name="Williams K.H."/>
            <person name="Hubbard S.S."/>
            <person name="Banfield J.F."/>
        </authorList>
    </citation>
    <scope>NUCLEOTIDE SEQUENCE [LARGE SCALE GENOMIC DNA]</scope>
</reference>
<accession>A0A1F6A378</accession>
<evidence type="ECO:0000256" key="2">
    <source>
        <dbReference type="ARBA" id="ARBA00022676"/>
    </source>
</evidence>
<dbReference type="InterPro" id="IPR029044">
    <property type="entry name" value="Nucleotide-diphossugar_trans"/>
</dbReference>
<evidence type="ECO:0000313" key="6">
    <source>
        <dbReference type="Proteomes" id="UP000177871"/>
    </source>
</evidence>
<keyword evidence="3" id="KW-0808">Transferase</keyword>
<dbReference type="Proteomes" id="UP000177871">
    <property type="component" value="Unassembled WGS sequence"/>
</dbReference>
<dbReference type="InterPro" id="IPR001173">
    <property type="entry name" value="Glyco_trans_2-like"/>
</dbReference>
<comment type="caution">
    <text evidence="5">The sequence shown here is derived from an EMBL/GenBank/DDBJ whole genome shotgun (WGS) entry which is preliminary data.</text>
</comment>
<evidence type="ECO:0000313" key="5">
    <source>
        <dbReference type="EMBL" id="OGG19163.1"/>
    </source>
</evidence>
<organism evidence="5 6">
    <name type="scientific">Candidatus Gottesmanbacteria bacterium RIFCSPHIGHO2_01_FULL_47_48</name>
    <dbReference type="NCBI Taxonomy" id="1798381"/>
    <lineage>
        <taxon>Bacteria</taxon>
        <taxon>Candidatus Gottesmaniibacteriota</taxon>
    </lineage>
</organism>
<dbReference type="STRING" id="1798381.A2721_01965"/>
<dbReference type="PANTHER" id="PTHR43630:SF1">
    <property type="entry name" value="POLY-BETA-1,6-N-ACETYL-D-GLUCOSAMINE SYNTHASE"/>
    <property type="match status" value="1"/>
</dbReference>
<dbReference type="Pfam" id="PF00535">
    <property type="entry name" value="Glycos_transf_2"/>
    <property type="match status" value="1"/>
</dbReference>
<dbReference type="Gene3D" id="3.90.550.10">
    <property type="entry name" value="Spore Coat Polysaccharide Biosynthesis Protein SpsA, Chain A"/>
    <property type="match status" value="1"/>
</dbReference>
<feature type="domain" description="Glycosyltransferase 2-like" evidence="4">
    <location>
        <begin position="4"/>
        <end position="158"/>
    </location>
</feature>